<keyword evidence="2" id="KW-0863">Zinc-finger</keyword>
<name>A0ABY9C4B3_VITVI</name>
<feature type="compositionally biased region" description="Basic and acidic residues" evidence="3">
    <location>
        <begin position="199"/>
        <end position="209"/>
    </location>
</feature>
<keyword evidence="7" id="KW-1185">Reference proteome</keyword>
<comment type="similarity">
    <text evidence="1">Belongs to the histone deacetylase HD2 family.</text>
</comment>
<keyword evidence="4" id="KW-0812">Transmembrane</keyword>
<gene>
    <name evidence="6" type="ORF">VitviT2T_009016</name>
</gene>
<sequence length="353" mass="38865">MEFWGVEVKAGESFKVKSEDDKILHLSQAALGESKKEKGNESVPLFLKIDQQKLVLGTLLPANIPQLSFDLVFDKEFELSHNWKNGSVFFMGYKSVLPDEYPYHFSFFDFVLCLPIIYLFCVFIYATNCISFLFNFILREAFSLTIFRLLIATEEFSEFDDSDSEEDLPVNAIENGKPEPKVEQAKAVPTNANAGKAKVKVEEPPKDAKDEEDDDDDSDEDMVDEDSDEDSDEDIMSDAEDGSDEGSESEDEETPKKKVEPGKKRPTESATKTPVPAKKAKLVSPQKTDGKKGGAHTATPHPNKKAGKTPASGDKGKGQSPKSGGQVSCKSCSKTFNSENALQSHSKAKHGAS</sequence>
<keyword evidence="4" id="KW-0472">Membrane</keyword>
<organism evidence="6 7">
    <name type="scientific">Vitis vinifera</name>
    <name type="common">Grape</name>
    <dbReference type="NCBI Taxonomy" id="29760"/>
    <lineage>
        <taxon>Eukaryota</taxon>
        <taxon>Viridiplantae</taxon>
        <taxon>Streptophyta</taxon>
        <taxon>Embryophyta</taxon>
        <taxon>Tracheophyta</taxon>
        <taxon>Spermatophyta</taxon>
        <taxon>Magnoliopsida</taxon>
        <taxon>eudicotyledons</taxon>
        <taxon>Gunneridae</taxon>
        <taxon>Pentapetalae</taxon>
        <taxon>rosids</taxon>
        <taxon>Vitales</taxon>
        <taxon>Vitaceae</taxon>
        <taxon>Viteae</taxon>
        <taxon>Vitis</taxon>
    </lineage>
</organism>
<feature type="region of interest" description="Disordered" evidence="3">
    <location>
        <begin position="161"/>
        <end position="332"/>
    </location>
</feature>
<proteinExistence type="inferred from homology"/>
<keyword evidence="2" id="KW-0479">Metal-binding</keyword>
<reference evidence="6 7" key="1">
    <citation type="journal article" date="2023" name="Hortic Res">
        <title>The complete reference genome for grapevine (Vitis vinifera L.) genetics and breeding.</title>
        <authorList>
            <person name="Shi X."/>
            <person name="Cao S."/>
            <person name="Wang X."/>
            <person name="Huang S."/>
            <person name="Wang Y."/>
            <person name="Liu Z."/>
            <person name="Liu W."/>
            <person name="Leng X."/>
            <person name="Peng Y."/>
            <person name="Wang N."/>
            <person name="Wang Y."/>
            <person name="Ma Z."/>
            <person name="Xu X."/>
            <person name="Zhang F."/>
            <person name="Xue H."/>
            <person name="Zhong H."/>
            <person name="Wang Y."/>
            <person name="Zhang K."/>
            <person name="Velt A."/>
            <person name="Avia K."/>
            <person name="Holtgrawe D."/>
            <person name="Grimplet J."/>
            <person name="Matus J.T."/>
            <person name="Ware D."/>
            <person name="Wu X."/>
            <person name="Wang H."/>
            <person name="Liu C."/>
            <person name="Fang Y."/>
            <person name="Rustenholz C."/>
            <person name="Cheng Z."/>
            <person name="Xiao H."/>
            <person name="Zhou Y."/>
        </authorList>
    </citation>
    <scope>NUCLEOTIDE SEQUENCE [LARGE SCALE GENOMIC DNA]</scope>
    <source>
        <strain evidence="7">cv. Pinot noir / PN40024</strain>
        <tissue evidence="6">Leaf</tissue>
    </source>
</reference>
<accession>A0ABY9C4B3</accession>
<dbReference type="Proteomes" id="UP001227230">
    <property type="component" value="Chromosome 6"/>
</dbReference>
<evidence type="ECO:0000313" key="7">
    <source>
        <dbReference type="Proteomes" id="UP001227230"/>
    </source>
</evidence>
<dbReference type="InterPro" id="IPR041232">
    <property type="entry name" value="NPL"/>
</dbReference>
<evidence type="ECO:0000256" key="2">
    <source>
        <dbReference type="PROSITE-ProRule" id="PRU00042"/>
    </source>
</evidence>
<feature type="domain" description="C2H2-type" evidence="5">
    <location>
        <begin position="327"/>
        <end position="353"/>
    </location>
</feature>
<dbReference type="EMBL" id="CP126653">
    <property type="protein sequence ID" value="WJZ89826.1"/>
    <property type="molecule type" value="Genomic_DNA"/>
</dbReference>
<feature type="compositionally biased region" description="Basic and acidic residues" evidence="3">
    <location>
        <begin position="254"/>
        <end position="267"/>
    </location>
</feature>
<keyword evidence="2" id="KW-0862">Zinc</keyword>
<dbReference type="PROSITE" id="PS50157">
    <property type="entry name" value="ZINC_FINGER_C2H2_2"/>
    <property type="match status" value="1"/>
</dbReference>
<evidence type="ECO:0000256" key="4">
    <source>
        <dbReference type="SAM" id="Phobius"/>
    </source>
</evidence>
<evidence type="ECO:0000256" key="3">
    <source>
        <dbReference type="SAM" id="MobiDB-lite"/>
    </source>
</evidence>
<protein>
    <recommendedName>
        <fullName evidence="5">C2H2-type domain-containing protein</fullName>
    </recommendedName>
</protein>
<evidence type="ECO:0000256" key="1">
    <source>
        <dbReference type="ARBA" id="ARBA00006673"/>
    </source>
</evidence>
<feature type="compositionally biased region" description="Acidic residues" evidence="3">
    <location>
        <begin position="210"/>
        <end position="253"/>
    </location>
</feature>
<dbReference type="Gene3D" id="2.60.120.340">
    <property type="entry name" value="Nucleoplasmin core domain"/>
    <property type="match status" value="1"/>
</dbReference>
<keyword evidence="4" id="KW-1133">Transmembrane helix</keyword>
<feature type="transmembrane region" description="Helical" evidence="4">
    <location>
        <begin position="116"/>
        <end position="138"/>
    </location>
</feature>
<dbReference type="Pfam" id="PF17800">
    <property type="entry name" value="NPL"/>
    <property type="match status" value="1"/>
</dbReference>
<evidence type="ECO:0000259" key="5">
    <source>
        <dbReference type="PROSITE" id="PS50157"/>
    </source>
</evidence>
<dbReference type="PROSITE" id="PS00028">
    <property type="entry name" value="ZINC_FINGER_C2H2_1"/>
    <property type="match status" value="1"/>
</dbReference>
<dbReference type="InterPro" id="IPR013087">
    <property type="entry name" value="Znf_C2H2_type"/>
</dbReference>
<evidence type="ECO:0000313" key="6">
    <source>
        <dbReference type="EMBL" id="WJZ89826.1"/>
    </source>
</evidence>